<name>B3EHA8_CHLL2</name>
<dbReference type="PANTHER" id="PTHR43673:SF2">
    <property type="entry name" value="NITROREDUCTASE"/>
    <property type="match status" value="1"/>
</dbReference>
<dbReference type="KEGG" id="cli:Clim_2246"/>
<dbReference type="OrthoDB" id="9804207at2"/>
<dbReference type="eggNOG" id="COG0778">
    <property type="taxonomic scope" value="Bacteria"/>
</dbReference>
<dbReference type="EMBL" id="CP001097">
    <property type="protein sequence ID" value="ACD91270.1"/>
    <property type="molecule type" value="Genomic_DNA"/>
</dbReference>
<keyword evidence="3" id="KW-0285">Flavoprotein</keyword>
<dbReference type="Proteomes" id="UP000008841">
    <property type="component" value="Chromosome"/>
</dbReference>
<dbReference type="InterPro" id="IPR029479">
    <property type="entry name" value="Nitroreductase"/>
</dbReference>
<protein>
    <submittedName>
        <fullName evidence="7">Nitroreductase</fullName>
    </submittedName>
</protein>
<evidence type="ECO:0000313" key="7">
    <source>
        <dbReference type="EMBL" id="ACD91270.1"/>
    </source>
</evidence>
<keyword evidence="4" id="KW-0288">FMN</keyword>
<dbReference type="RefSeq" id="WP_012467137.1">
    <property type="nucleotide sequence ID" value="NC_010803.1"/>
</dbReference>
<feature type="domain" description="Nitroreductase" evidence="6">
    <location>
        <begin position="8"/>
        <end position="167"/>
    </location>
</feature>
<dbReference type="AlphaFoldDB" id="B3EHA8"/>
<dbReference type="STRING" id="290315.Clim_2246"/>
<evidence type="ECO:0000256" key="4">
    <source>
        <dbReference type="ARBA" id="ARBA00022643"/>
    </source>
</evidence>
<dbReference type="InterPro" id="IPR000415">
    <property type="entry name" value="Nitroreductase-like"/>
</dbReference>
<reference evidence="7 8" key="1">
    <citation type="submission" date="2008-05" db="EMBL/GenBank/DDBJ databases">
        <title>Complete sequence of Chlorobium limicola DSM 245.</title>
        <authorList>
            <consortium name="US DOE Joint Genome Institute"/>
            <person name="Lucas S."/>
            <person name="Copeland A."/>
            <person name="Lapidus A."/>
            <person name="Glavina del Rio T."/>
            <person name="Dalin E."/>
            <person name="Tice H."/>
            <person name="Bruce D."/>
            <person name="Goodwin L."/>
            <person name="Pitluck S."/>
            <person name="Schmutz J."/>
            <person name="Larimer F."/>
            <person name="Land M."/>
            <person name="Hauser L."/>
            <person name="Kyrpides N."/>
            <person name="Ovchinnikova G."/>
            <person name="Zhao F."/>
            <person name="Li T."/>
            <person name="Liu Z."/>
            <person name="Overmann J."/>
            <person name="Bryant D.A."/>
            <person name="Richardson P."/>
        </authorList>
    </citation>
    <scope>NUCLEOTIDE SEQUENCE [LARGE SCALE GENOMIC DNA]</scope>
    <source>
        <strain evidence="8">DSM 245 / NBRC 103803 / 6330</strain>
    </source>
</reference>
<accession>B3EHA8</accession>
<evidence type="ECO:0000256" key="2">
    <source>
        <dbReference type="ARBA" id="ARBA00007118"/>
    </source>
</evidence>
<dbReference type="HOGENOM" id="CLU_070764_7_0_10"/>
<dbReference type="GO" id="GO:0016491">
    <property type="term" value="F:oxidoreductase activity"/>
    <property type="evidence" value="ECO:0007669"/>
    <property type="project" value="UniProtKB-KW"/>
</dbReference>
<evidence type="ECO:0000259" key="6">
    <source>
        <dbReference type="Pfam" id="PF00881"/>
    </source>
</evidence>
<organism evidence="7 8">
    <name type="scientific">Chlorobium limicola (strain DSM 245 / NBRC 103803 / 6330)</name>
    <dbReference type="NCBI Taxonomy" id="290315"/>
    <lineage>
        <taxon>Bacteria</taxon>
        <taxon>Pseudomonadati</taxon>
        <taxon>Chlorobiota</taxon>
        <taxon>Chlorobiia</taxon>
        <taxon>Chlorobiales</taxon>
        <taxon>Chlorobiaceae</taxon>
        <taxon>Chlorobium/Pelodictyon group</taxon>
        <taxon>Chlorobium</taxon>
    </lineage>
</organism>
<dbReference type="Gene3D" id="3.40.109.10">
    <property type="entry name" value="NADH Oxidase"/>
    <property type="match status" value="1"/>
</dbReference>
<dbReference type="PANTHER" id="PTHR43673">
    <property type="entry name" value="NAD(P)H NITROREDUCTASE YDGI-RELATED"/>
    <property type="match status" value="1"/>
</dbReference>
<dbReference type="SUPFAM" id="SSF55469">
    <property type="entry name" value="FMN-dependent nitroreductase-like"/>
    <property type="match status" value="1"/>
</dbReference>
<comment type="cofactor">
    <cofactor evidence="1">
        <name>FMN</name>
        <dbReference type="ChEBI" id="CHEBI:58210"/>
    </cofactor>
</comment>
<evidence type="ECO:0000256" key="3">
    <source>
        <dbReference type="ARBA" id="ARBA00022630"/>
    </source>
</evidence>
<sequence>MNETLATILRRRSVRVYRPDAVAQVELDRMLEAGRYAPSAMNQQPWHFTAIRNPELLLKLEESCKSAFVESNVEALREVAKQEGFSVFYQAPLMVIISGDPGAIAAQYDCTLAMENTMLAAASLGIGSCWTHAVMMFYATEKGKAVFRELGVIFPEGYQPYAAAVFGWPAEPYPEAPPKNADCVTIMD</sequence>
<dbReference type="Pfam" id="PF00881">
    <property type="entry name" value="Nitroreductase"/>
    <property type="match status" value="1"/>
</dbReference>
<gene>
    <name evidence="7" type="ordered locus">Clim_2246</name>
</gene>
<proteinExistence type="inferred from homology"/>
<keyword evidence="5" id="KW-0560">Oxidoreductase</keyword>
<evidence type="ECO:0000313" key="8">
    <source>
        <dbReference type="Proteomes" id="UP000008841"/>
    </source>
</evidence>
<evidence type="ECO:0000256" key="1">
    <source>
        <dbReference type="ARBA" id="ARBA00001917"/>
    </source>
</evidence>
<comment type="similarity">
    <text evidence="2">Belongs to the nitroreductase family.</text>
</comment>
<evidence type="ECO:0000256" key="5">
    <source>
        <dbReference type="ARBA" id="ARBA00023002"/>
    </source>
</evidence>